<organism evidence="2 3">
    <name type="scientific">Collybiopsis luxurians FD-317 M1</name>
    <dbReference type="NCBI Taxonomy" id="944289"/>
    <lineage>
        <taxon>Eukaryota</taxon>
        <taxon>Fungi</taxon>
        <taxon>Dikarya</taxon>
        <taxon>Basidiomycota</taxon>
        <taxon>Agaricomycotina</taxon>
        <taxon>Agaricomycetes</taxon>
        <taxon>Agaricomycetidae</taxon>
        <taxon>Agaricales</taxon>
        <taxon>Marasmiineae</taxon>
        <taxon>Omphalotaceae</taxon>
        <taxon>Collybiopsis</taxon>
        <taxon>Collybiopsis luxurians</taxon>
    </lineage>
</organism>
<name>A0A0D0D094_9AGAR</name>
<evidence type="ECO:0000313" key="3">
    <source>
        <dbReference type="Proteomes" id="UP000053593"/>
    </source>
</evidence>
<gene>
    <name evidence="2" type="ORF">GYMLUDRAFT_41829</name>
</gene>
<proteinExistence type="predicted"/>
<evidence type="ECO:0000313" key="2">
    <source>
        <dbReference type="EMBL" id="KIK62393.1"/>
    </source>
</evidence>
<feature type="region of interest" description="Disordered" evidence="1">
    <location>
        <begin position="1"/>
        <end position="37"/>
    </location>
</feature>
<dbReference type="AlphaFoldDB" id="A0A0D0D094"/>
<evidence type="ECO:0000256" key="1">
    <source>
        <dbReference type="SAM" id="MobiDB-lite"/>
    </source>
</evidence>
<dbReference type="Proteomes" id="UP000053593">
    <property type="component" value="Unassembled WGS sequence"/>
</dbReference>
<feature type="compositionally biased region" description="Basic and acidic residues" evidence="1">
    <location>
        <begin position="9"/>
        <end position="37"/>
    </location>
</feature>
<sequence length="160" mass="18128">MGLGAGFKLIEDRDKDEKPRSSKHNHGPESLKSKKSSLDDYNQENLTHHTGWTSMVEDWLCHGGSMARATSPSTSEISIPKPLSPRTVFKDQTAKKGPYQLLCKERLLGIYLAVYVHRDIKPLVESAYRNQHIFSCGLLNLHSRHFESFCTCGTPWWKVG</sequence>
<dbReference type="EMBL" id="KN834767">
    <property type="protein sequence ID" value="KIK62393.1"/>
    <property type="molecule type" value="Genomic_DNA"/>
</dbReference>
<accession>A0A0D0D094</accession>
<dbReference type="HOGENOM" id="CLU_1652335_0_0_1"/>
<protein>
    <submittedName>
        <fullName evidence="2">Uncharacterized protein</fullName>
    </submittedName>
</protein>
<reference evidence="2 3" key="1">
    <citation type="submission" date="2014-04" db="EMBL/GenBank/DDBJ databases">
        <title>Evolutionary Origins and Diversification of the Mycorrhizal Mutualists.</title>
        <authorList>
            <consortium name="DOE Joint Genome Institute"/>
            <consortium name="Mycorrhizal Genomics Consortium"/>
            <person name="Kohler A."/>
            <person name="Kuo A."/>
            <person name="Nagy L.G."/>
            <person name="Floudas D."/>
            <person name="Copeland A."/>
            <person name="Barry K.W."/>
            <person name="Cichocki N."/>
            <person name="Veneault-Fourrey C."/>
            <person name="LaButti K."/>
            <person name="Lindquist E.A."/>
            <person name="Lipzen A."/>
            <person name="Lundell T."/>
            <person name="Morin E."/>
            <person name="Murat C."/>
            <person name="Riley R."/>
            <person name="Ohm R."/>
            <person name="Sun H."/>
            <person name="Tunlid A."/>
            <person name="Henrissat B."/>
            <person name="Grigoriev I.V."/>
            <person name="Hibbett D.S."/>
            <person name="Martin F."/>
        </authorList>
    </citation>
    <scope>NUCLEOTIDE SEQUENCE [LARGE SCALE GENOMIC DNA]</scope>
    <source>
        <strain evidence="2 3">FD-317 M1</strain>
    </source>
</reference>
<keyword evidence="3" id="KW-1185">Reference proteome</keyword>
<dbReference type="OrthoDB" id="405996at2759"/>